<comment type="subcellular location">
    <subcellularLocation>
        <location evidence="1">Cell membrane</location>
        <topology evidence="1">Peripheral membrane protein</topology>
    </subcellularLocation>
</comment>
<dbReference type="InterPro" id="IPR050095">
    <property type="entry name" value="ECF_ABC_transporter_ATP-bd"/>
</dbReference>
<dbReference type="GO" id="GO:0005524">
    <property type="term" value="F:ATP binding"/>
    <property type="evidence" value="ECO:0007669"/>
    <property type="project" value="UniProtKB-KW"/>
</dbReference>
<dbReference type="EMBL" id="CP029287">
    <property type="protein sequence ID" value="AWR98605.1"/>
    <property type="molecule type" value="Genomic_DNA"/>
</dbReference>
<gene>
    <name evidence="8" type="ORF">DFR87_01570</name>
</gene>
<reference evidence="8 9" key="1">
    <citation type="submission" date="2018-05" db="EMBL/GenBank/DDBJ databases">
        <title>Complete Genome Sequences of Extremely Thermoacidophilic, Metal-Mobilizing Type-Strain Members of the Archaeal Family Sulfolobaceae: Acidianus brierleyi DSM-1651T, Acidianus sulfidivorans DSM-18786T, Metallosphaera hakonensis DSM-7519T, and Metallosphaera prunae DSM-10039T.</title>
        <authorList>
            <person name="Counts J.A."/>
            <person name="Kelly R.M."/>
        </authorList>
    </citation>
    <scope>NUCLEOTIDE SEQUENCE [LARGE SCALE GENOMIC DNA]</scope>
    <source>
        <strain evidence="8 9">HO1-1</strain>
    </source>
</reference>
<keyword evidence="9" id="KW-1185">Reference proteome</keyword>
<sequence>MSFVDVKNLTVTYLGRATPFLTIDRLQLRRGESVLVVGKSGSGKSTLVNVINGVIPHMISAKVEGDISVMGFDPRVTPIYEMSKRVGTLLQDPESQVFHHLVKDEVAFGPENYALPRTEILERIEEASRVTGIYDLLERETSTLSGGELQRTVLASVLALRPEALIMDEPTSSIDPQGTAEILGLIRSLREKGTSMIIVEHKVEMILQFVDRIILVDHGRIALDLPKEEIRHHAHTLLKAGVEVPYDLVGRPSPIPRKTVGETLLRAKVNVRTKEGRTIVNTEIDLRKGEVVALMGRNGSGKTTLLKAIMGLLDRLESRTEVFVDGVDLSKKPYWIRGKYIAYLPQNFDVMFVKRTVEDEVKFSSKDPDYYLKAFSLAHLRKEDPLTLSFGQRRRVAMASLLGKGQRIAMLDEPTSGQDWYHREVLGREINDLKERGISFLVVTHDSRFVEMFCDRVILMDQGKITARGTPEQVLHLTR</sequence>
<dbReference type="GeneID" id="36833990"/>
<evidence type="ECO:0000259" key="7">
    <source>
        <dbReference type="PROSITE" id="PS50893"/>
    </source>
</evidence>
<dbReference type="STRING" id="1293036.GCA_001315825_02519"/>
<name>A0A2U9IRG8_9CREN</name>
<reference evidence="9" key="2">
    <citation type="submission" date="2020-03" db="EMBL/GenBank/DDBJ databases">
        <title>Complete Genome Sequences of Extremely Thermoacidophilic, Metal-Mobilizing Type-Strain Members of the Archaeal Family Sulfolobaceae: Acidianus brierleyi DSM-1651T, Acidianus sulfidivorans DSM-18786T, Metallosphaera hakonensis DSM-7519T, and Metallosphaera prunae DSM-10039T.</title>
        <authorList>
            <person name="Counts J.A."/>
            <person name="Kelly R.M."/>
        </authorList>
    </citation>
    <scope>NUCLEOTIDE SEQUENCE [LARGE SCALE GENOMIC DNA]</scope>
    <source>
        <strain evidence="9">HO1-1</strain>
    </source>
</reference>
<dbReference type="InterPro" id="IPR027417">
    <property type="entry name" value="P-loop_NTPase"/>
</dbReference>
<dbReference type="SUPFAM" id="SSF52540">
    <property type="entry name" value="P-loop containing nucleoside triphosphate hydrolases"/>
    <property type="match status" value="2"/>
</dbReference>
<keyword evidence="5 8" id="KW-0067">ATP-binding</keyword>
<organism evidence="8 9">
    <name type="scientific">Metallosphaera hakonensis JCM 8857 = DSM 7519</name>
    <dbReference type="NCBI Taxonomy" id="1293036"/>
    <lineage>
        <taxon>Archaea</taxon>
        <taxon>Thermoproteota</taxon>
        <taxon>Thermoprotei</taxon>
        <taxon>Sulfolobales</taxon>
        <taxon>Sulfolobaceae</taxon>
        <taxon>Metallosphaera</taxon>
    </lineage>
</organism>
<comment type="similarity">
    <text evidence="2">Belongs to the ABC transporter superfamily.</text>
</comment>
<dbReference type="InterPro" id="IPR015856">
    <property type="entry name" value="ABC_transpr_CbiO/EcfA_su"/>
</dbReference>
<dbReference type="SMART" id="SM00382">
    <property type="entry name" value="AAA"/>
    <property type="match status" value="2"/>
</dbReference>
<evidence type="ECO:0000313" key="8">
    <source>
        <dbReference type="EMBL" id="AWR98605.1"/>
    </source>
</evidence>
<dbReference type="GO" id="GO:0043190">
    <property type="term" value="C:ATP-binding cassette (ABC) transporter complex"/>
    <property type="evidence" value="ECO:0007669"/>
    <property type="project" value="TreeGrafter"/>
</dbReference>
<protein>
    <submittedName>
        <fullName evidence="8">Cobalt ABC transporter ATP-binding protein</fullName>
    </submittedName>
</protein>
<dbReference type="InterPro" id="IPR003593">
    <property type="entry name" value="AAA+_ATPase"/>
</dbReference>
<evidence type="ECO:0000256" key="5">
    <source>
        <dbReference type="ARBA" id="ARBA00022840"/>
    </source>
</evidence>
<accession>A0A2U9IRG8</accession>
<feature type="domain" description="ABC transporter" evidence="7">
    <location>
        <begin position="4"/>
        <end position="243"/>
    </location>
</feature>
<dbReference type="GO" id="GO:0016887">
    <property type="term" value="F:ATP hydrolysis activity"/>
    <property type="evidence" value="ECO:0007669"/>
    <property type="project" value="InterPro"/>
</dbReference>
<dbReference type="Proteomes" id="UP000247586">
    <property type="component" value="Chromosome"/>
</dbReference>
<dbReference type="CDD" id="cd03225">
    <property type="entry name" value="ABC_cobalt_CbiO_domain1"/>
    <property type="match status" value="2"/>
</dbReference>
<dbReference type="PROSITE" id="PS00211">
    <property type="entry name" value="ABC_TRANSPORTER_1"/>
    <property type="match status" value="1"/>
</dbReference>
<dbReference type="OrthoDB" id="35850at2157"/>
<keyword evidence="4" id="KW-0547">Nucleotide-binding</keyword>
<evidence type="ECO:0000256" key="4">
    <source>
        <dbReference type="ARBA" id="ARBA00022741"/>
    </source>
</evidence>
<dbReference type="RefSeq" id="WP_110368767.1">
    <property type="nucleotide sequence ID" value="NZ_CP029287.2"/>
</dbReference>
<evidence type="ECO:0000256" key="2">
    <source>
        <dbReference type="ARBA" id="ARBA00005417"/>
    </source>
</evidence>
<dbReference type="GO" id="GO:0042626">
    <property type="term" value="F:ATPase-coupled transmembrane transporter activity"/>
    <property type="evidence" value="ECO:0007669"/>
    <property type="project" value="TreeGrafter"/>
</dbReference>
<evidence type="ECO:0000256" key="6">
    <source>
        <dbReference type="ARBA" id="ARBA00025157"/>
    </source>
</evidence>
<dbReference type="PANTHER" id="PTHR43553">
    <property type="entry name" value="HEAVY METAL TRANSPORTER"/>
    <property type="match status" value="1"/>
</dbReference>
<proteinExistence type="inferred from homology"/>
<reference evidence="9" key="3">
    <citation type="submission" date="2020-03" db="EMBL/GenBank/DDBJ databases">
        <title>Sequencing and Assembly of Multiple Reported Metal-Biooxidizing Members of the Extremely Thermoacidophilic Archaeal Family Sulfolobaceae.</title>
        <authorList>
            <person name="Counts J.A."/>
            <person name="Kelly R.M."/>
        </authorList>
    </citation>
    <scope>NUCLEOTIDE SEQUENCE [LARGE SCALE GENOMIC DNA]</scope>
    <source>
        <strain evidence="9">HO1-1</strain>
    </source>
</reference>
<dbReference type="InterPro" id="IPR017871">
    <property type="entry name" value="ABC_transporter-like_CS"/>
</dbReference>
<evidence type="ECO:0000256" key="3">
    <source>
        <dbReference type="ARBA" id="ARBA00022448"/>
    </source>
</evidence>
<dbReference type="Gene3D" id="3.40.50.300">
    <property type="entry name" value="P-loop containing nucleotide triphosphate hydrolases"/>
    <property type="match status" value="2"/>
</dbReference>
<dbReference type="KEGG" id="mhk:DFR87_01570"/>
<dbReference type="Pfam" id="PF00005">
    <property type="entry name" value="ABC_tran"/>
    <property type="match status" value="2"/>
</dbReference>
<dbReference type="PROSITE" id="PS50893">
    <property type="entry name" value="ABC_TRANSPORTER_2"/>
    <property type="match status" value="2"/>
</dbReference>
<dbReference type="AlphaFoldDB" id="A0A2U9IRG8"/>
<evidence type="ECO:0000256" key="1">
    <source>
        <dbReference type="ARBA" id="ARBA00004202"/>
    </source>
</evidence>
<evidence type="ECO:0000313" key="9">
    <source>
        <dbReference type="Proteomes" id="UP000247586"/>
    </source>
</evidence>
<feature type="domain" description="ABC transporter" evidence="7">
    <location>
        <begin position="264"/>
        <end position="477"/>
    </location>
</feature>
<keyword evidence="3" id="KW-0813">Transport</keyword>
<comment type="function">
    <text evidence="6">Probably part of an ABC transporter complex. Responsible for energy coupling to the transport system.</text>
</comment>
<dbReference type="InterPro" id="IPR003439">
    <property type="entry name" value="ABC_transporter-like_ATP-bd"/>
</dbReference>
<dbReference type="PANTHER" id="PTHR43553:SF24">
    <property type="entry name" value="ENERGY-COUPLING FACTOR TRANSPORTER ATP-BINDING PROTEIN ECFA1"/>
    <property type="match status" value="1"/>
</dbReference>